<evidence type="ECO:0000256" key="1">
    <source>
        <dbReference type="ARBA" id="ARBA00009437"/>
    </source>
</evidence>
<organism evidence="6">
    <name type="scientific">Pedobacter sp. KACC 23697</name>
    <dbReference type="NCBI Taxonomy" id="3149230"/>
    <lineage>
        <taxon>Bacteria</taxon>
        <taxon>Pseudomonadati</taxon>
        <taxon>Bacteroidota</taxon>
        <taxon>Sphingobacteriia</taxon>
        <taxon>Sphingobacteriales</taxon>
        <taxon>Sphingobacteriaceae</taxon>
        <taxon>Pedobacter</taxon>
    </lineage>
</organism>
<dbReference type="PANTHER" id="PTHR30346">
    <property type="entry name" value="TRANSCRIPTIONAL DUAL REGULATOR HCAR-RELATED"/>
    <property type="match status" value="1"/>
</dbReference>
<feature type="domain" description="HTH lysR-type" evidence="5">
    <location>
        <begin position="1"/>
        <end position="58"/>
    </location>
</feature>
<dbReference type="InterPro" id="IPR000847">
    <property type="entry name" value="LysR_HTH_N"/>
</dbReference>
<evidence type="ECO:0000256" key="3">
    <source>
        <dbReference type="ARBA" id="ARBA00023125"/>
    </source>
</evidence>
<dbReference type="InterPro" id="IPR036388">
    <property type="entry name" value="WH-like_DNA-bd_sf"/>
</dbReference>
<keyword evidence="2" id="KW-0805">Transcription regulation</keyword>
<evidence type="ECO:0000256" key="4">
    <source>
        <dbReference type="ARBA" id="ARBA00023163"/>
    </source>
</evidence>
<dbReference type="PANTHER" id="PTHR30346:SF17">
    <property type="entry name" value="LYSR FAMILY TRANSCRIPTIONAL REGULATOR"/>
    <property type="match status" value="1"/>
</dbReference>
<comment type="similarity">
    <text evidence="1">Belongs to the LysR transcriptional regulatory family.</text>
</comment>
<dbReference type="GO" id="GO:0032993">
    <property type="term" value="C:protein-DNA complex"/>
    <property type="evidence" value="ECO:0007669"/>
    <property type="project" value="TreeGrafter"/>
</dbReference>
<dbReference type="EMBL" id="CP157485">
    <property type="protein sequence ID" value="XBO45816.1"/>
    <property type="molecule type" value="Genomic_DNA"/>
</dbReference>
<dbReference type="RefSeq" id="WP_406823398.1">
    <property type="nucleotide sequence ID" value="NZ_CP157485.1"/>
</dbReference>
<accession>A0AAU7K066</accession>
<keyword evidence="3" id="KW-0238">DNA-binding</keyword>
<dbReference type="Gene3D" id="1.10.10.10">
    <property type="entry name" value="Winged helix-like DNA-binding domain superfamily/Winged helix DNA-binding domain"/>
    <property type="match status" value="1"/>
</dbReference>
<evidence type="ECO:0000313" key="6">
    <source>
        <dbReference type="EMBL" id="XBO45816.1"/>
    </source>
</evidence>
<sequence length="295" mass="34005">MELRHLLYFKTVAEELHFTKAATKLFISQPPLSRQIKELEEELGVQLFVRNNKRVALTNAGKYFKTEVDTLFVRLEESKEVVRKIHEGVNGEFKIGYISSVYQSQLAEILKLMHQEFPYLKTSLFEVPTLSQIKALEQGGLDVGILRAPVLSEKLNVESLFFDPFVVVVPLTDYKIHTQQELINFLSKSPFIFFNKDFAPQYNQKLVEICQRMGFSPDITHEANNVHSILQLVEAGLGVSILPLSLKKQYAQLNVSFIELRDIPINTEVVLAYKESNKNEVLSWFIEHYTRLKIN</sequence>
<dbReference type="PRINTS" id="PR00039">
    <property type="entry name" value="HTHLYSR"/>
</dbReference>
<protein>
    <submittedName>
        <fullName evidence="6">LysR substrate-binding domain-containing protein</fullName>
    </submittedName>
</protein>
<dbReference type="SUPFAM" id="SSF53850">
    <property type="entry name" value="Periplasmic binding protein-like II"/>
    <property type="match status" value="1"/>
</dbReference>
<dbReference type="FunFam" id="1.10.10.10:FF:000001">
    <property type="entry name" value="LysR family transcriptional regulator"/>
    <property type="match status" value="1"/>
</dbReference>
<gene>
    <name evidence="6" type="ORF">ABEG20_10990</name>
</gene>
<dbReference type="GO" id="GO:0003700">
    <property type="term" value="F:DNA-binding transcription factor activity"/>
    <property type="evidence" value="ECO:0007669"/>
    <property type="project" value="InterPro"/>
</dbReference>
<dbReference type="GO" id="GO:0003677">
    <property type="term" value="F:DNA binding"/>
    <property type="evidence" value="ECO:0007669"/>
    <property type="project" value="UniProtKB-KW"/>
</dbReference>
<dbReference type="InterPro" id="IPR005119">
    <property type="entry name" value="LysR_subst-bd"/>
</dbReference>
<proteinExistence type="inferred from homology"/>
<dbReference type="Pfam" id="PF00126">
    <property type="entry name" value="HTH_1"/>
    <property type="match status" value="1"/>
</dbReference>
<keyword evidence="4" id="KW-0804">Transcription</keyword>
<evidence type="ECO:0000259" key="5">
    <source>
        <dbReference type="PROSITE" id="PS50931"/>
    </source>
</evidence>
<dbReference type="AlphaFoldDB" id="A0AAU7K066"/>
<dbReference type="SUPFAM" id="SSF46785">
    <property type="entry name" value="Winged helix' DNA-binding domain"/>
    <property type="match status" value="1"/>
</dbReference>
<name>A0AAU7K066_9SPHI</name>
<reference evidence="6" key="1">
    <citation type="submission" date="2024-05" db="EMBL/GenBank/DDBJ databases">
        <authorList>
            <person name="Kim S."/>
            <person name="Heo J."/>
            <person name="Choi H."/>
            <person name="Choi Y."/>
            <person name="Kwon S.-W."/>
            <person name="Kim Y."/>
        </authorList>
    </citation>
    <scope>NUCLEOTIDE SEQUENCE</scope>
    <source>
        <strain evidence="6">KACC 23697</strain>
    </source>
</reference>
<dbReference type="CDD" id="cd08414">
    <property type="entry name" value="PBP2_LTTR_aromatics_like"/>
    <property type="match status" value="1"/>
</dbReference>
<dbReference type="InterPro" id="IPR036390">
    <property type="entry name" value="WH_DNA-bd_sf"/>
</dbReference>
<evidence type="ECO:0000256" key="2">
    <source>
        <dbReference type="ARBA" id="ARBA00023015"/>
    </source>
</evidence>
<dbReference type="PROSITE" id="PS50931">
    <property type="entry name" value="HTH_LYSR"/>
    <property type="match status" value="1"/>
</dbReference>
<dbReference type="Pfam" id="PF03466">
    <property type="entry name" value="LysR_substrate"/>
    <property type="match status" value="1"/>
</dbReference>
<dbReference type="Gene3D" id="3.40.190.10">
    <property type="entry name" value="Periplasmic binding protein-like II"/>
    <property type="match status" value="2"/>
</dbReference>